<dbReference type="KEGG" id="hmo:HM1_2014"/>
<evidence type="ECO:0000313" key="5">
    <source>
        <dbReference type="EMBL" id="ABZ83756.1"/>
    </source>
</evidence>
<dbReference type="Proteomes" id="UP000008550">
    <property type="component" value="Chromosome"/>
</dbReference>
<dbReference type="RefSeq" id="WP_012281426.1">
    <property type="nucleotide sequence ID" value="NC_010337.2"/>
</dbReference>
<dbReference type="Pfam" id="PF01609">
    <property type="entry name" value="DDE_Tnp_1"/>
    <property type="match status" value="1"/>
</dbReference>
<reference evidence="4 10" key="1">
    <citation type="journal article" date="2008" name="J. Bacteriol.">
        <title>The genome of Heliobacterium modesticaldum, a phototrophic representative of the Firmicutes containing the simplest photosynthetic apparatus.</title>
        <authorList>
            <person name="Sattley W.M."/>
            <person name="Madigan M.T."/>
            <person name="Swingley W.D."/>
            <person name="Cheung P.C."/>
            <person name="Clocksin K.M."/>
            <person name="Conrad A.L."/>
            <person name="Dejesa L.C."/>
            <person name="Honchak B.M."/>
            <person name="Jung D.O."/>
            <person name="Karbach L.E."/>
            <person name="Kurdoglu A."/>
            <person name="Lahiri S."/>
            <person name="Mastrian S.D."/>
            <person name="Page L.E."/>
            <person name="Taylor H.L."/>
            <person name="Wang Z.T."/>
            <person name="Raymond J."/>
            <person name="Chen M."/>
            <person name="Blankenship R.E."/>
            <person name="Touchman J.W."/>
        </authorList>
    </citation>
    <scope>NUCLEOTIDE SEQUENCE [LARGE SCALE GENOMIC DNA]</scope>
    <source>
        <strain evidence="10">ATCC 51547 / Ice1</strain>
        <strain evidence="4">Ice1</strain>
    </source>
</reference>
<name>B0TA98_HELMI</name>
<dbReference type="EMBL" id="CP000930">
    <property type="protein sequence ID" value="ABZ83129.1"/>
    <property type="molecule type" value="Genomic_DNA"/>
</dbReference>
<dbReference type="eggNOG" id="COG3385">
    <property type="taxonomic scope" value="Bacteria"/>
</dbReference>
<gene>
    <name evidence="2" type="ORF">HM1_0178</name>
    <name evidence="3" type="ORF">HM1_0515</name>
    <name evidence="6" type="ORF">HM1_0702</name>
    <name evidence="5" type="ORF">HM1_0799</name>
    <name evidence="4" type="ORF">HM1_0930</name>
    <name evidence="7" type="ORF">HM1_2014</name>
    <name evidence="8" type="ORF">HM1_2456</name>
    <name evidence="9" type="ORF">HM1_2910</name>
</gene>
<dbReference type="KEGG" id="hmo:HM1_0799"/>
<dbReference type="KEGG" id="hmo:HM1_0930"/>
<evidence type="ECO:0000313" key="2">
    <source>
        <dbReference type="EMBL" id="ABZ82797.1"/>
    </source>
</evidence>
<dbReference type="EMBL" id="CP000930">
    <property type="protein sequence ID" value="ABZ83635.1"/>
    <property type="molecule type" value="Genomic_DNA"/>
</dbReference>
<dbReference type="EMBL" id="CP000930">
    <property type="protein sequence ID" value="ABZ82797.1"/>
    <property type="molecule type" value="Genomic_DNA"/>
</dbReference>
<dbReference type="KEGG" id="hmo:HM1_0178"/>
<dbReference type="GO" id="GO:0003677">
    <property type="term" value="F:DNA binding"/>
    <property type="evidence" value="ECO:0007669"/>
    <property type="project" value="InterPro"/>
</dbReference>
<dbReference type="GO" id="GO:0004803">
    <property type="term" value="F:transposase activity"/>
    <property type="evidence" value="ECO:0007669"/>
    <property type="project" value="InterPro"/>
</dbReference>
<evidence type="ECO:0000313" key="10">
    <source>
        <dbReference type="Proteomes" id="UP000008550"/>
    </source>
</evidence>
<evidence type="ECO:0000313" key="6">
    <source>
        <dbReference type="EMBL" id="ABZ83850.1"/>
    </source>
</evidence>
<dbReference type="EMBL" id="CP000930">
    <property type="protein sequence ID" value="ABZ83850.1"/>
    <property type="molecule type" value="Genomic_DNA"/>
</dbReference>
<dbReference type="KEGG" id="hmo:HM1_0702"/>
<proteinExistence type="predicted"/>
<dbReference type="KEGG" id="hmo:HM1_2910"/>
<dbReference type="HOGENOM" id="CLU_053111_0_0_9"/>
<dbReference type="KEGG" id="hmo:HM1_0515"/>
<dbReference type="EMBL" id="CP000930">
    <property type="protein sequence ID" value="ABZ85419.1"/>
    <property type="molecule type" value="Genomic_DNA"/>
</dbReference>
<dbReference type="AlphaFoldDB" id="B0TA98"/>
<dbReference type="KEGG" id="hmo:HM1_2456"/>
<evidence type="ECO:0000313" key="9">
    <source>
        <dbReference type="EMBL" id="ABZ85419.1"/>
    </source>
</evidence>
<evidence type="ECO:0000259" key="1">
    <source>
        <dbReference type="Pfam" id="PF01609"/>
    </source>
</evidence>
<evidence type="ECO:0000313" key="8">
    <source>
        <dbReference type="EMBL" id="ABZ85006.1"/>
    </source>
</evidence>
<dbReference type="EMBL" id="CP000930">
    <property type="protein sequence ID" value="ABZ84571.1"/>
    <property type="molecule type" value="Genomic_DNA"/>
</dbReference>
<sequence length="453" mass="52673">MQSVAQPLEEVQKIFCRTPGGKKAGRLIQHFTQYASKVYGFSQMVRQAKDGRKQPRIKAPAIFTVAFFGAFFCMESMEQMDRWQKTGVFRQLVPKNIRLPSHDTVRQALMKWDLKEQRKQHNCVIQRYKEQRGPQKESINGWRVTAIDGVELFHTKAYRCPECLTREHRDKTTDYYHAVVVAQQVGGNANLIYDWEMRKPQDGVDKDEGETTVAQRLIRRMAETYGKITDVYTLDALFAKAPVIHAALDAGAHVVVRMKEERRRIMKEANACFANRLPDSTWEERDGKGNTVYVQAWDEEGLAQWPQVRVPMRIVKIIRHTNKTVIEANKEVFVTDVVERWIATTCSSEKADTQTIAQIAAARWDIENIGFRNLKTFNALDHCFVHDSVAIKAMIGFQVLAFNLKRLFFFHHLPASRHRDVPLRYLIDEMREATRWVSLHLYRWVWEWGLSTA</sequence>
<dbReference type="GO" id="GO:0006313">
    <property type="term" value="P:DNA transposition"/>
    <property type="evidence" value="ECO:0007669"/>
    <property type="project" value="InterPro"/>
</dbReference>
<dbReference type="InterPro" id="IPR002559">
    <property type="entry name" value="Transposase_11"/>
</dbReference>
<accession>B0TA98</accession>
<dbReference type="InterPro" id="IPR012337">
    <property type="entry name" value="RNaseH-like_sf"/>
</dbReference>
<evidence type="ECO:0000313" key="7">
    <source>
        <dbReference type="EMBL" id="ABZ84571.1"/>
    </source>
</evidence>
<evidence type="ECO:0000313" key="4">
    <source>
        <dbReference type="EMBL" id="ABZ83635.1"/>
    </source>
</evidence>
<evidence type="ECO:0000313" key="3">
    <source>
        <dbReference type="EMBL" id="ABZ83129.1"/>
    </source>
</evidence>
<keyword evidence="10" id="KW-1185">Reference proteome</keyword>
<protein>
    <recommendedName>
        <fullName evidence="1">Transposase IS4-like domain-containing protein</fullName>
    </recommendedName>
</protein>
<organism evidence="4 10">
    <name type="scientific">Heliobacterium modesticaldum (strain ATCC 51547 / Ice1)</name>
    <dbReference type="NCBI Taxonomy" id="498761"/>
    <lineage>
        <taxon>Bacteria</taxon>
        <taxon>Bacillati</taxon>
        <taxon>Bacillota</taxon>
        <taxon>Clostridia</taxon>
        <taxon>Eubacteriales</taxon>
        <taxon>Heliobacteriaceae</taxon>
        <taxon>Heliomicrobium</taxon>
    </lineage>
</organism>
<dbReference type="EMBL" id="CP000930">
    <property type="protein sequence ID" value="ABZ83756.1"/>
    <property type="molecule type" value="Genomic_DNA"/>
</dbReference>
<dbReference type="SUPFAM" id="SSF53098">
    <property type="entry name" value="Ribonuclease H-like"/>
    <property type="match status" value="1"/>
</dbReference>
<feature type="domain" description="Transposase IS4-like" evidence="1">
    <location>
        <begin position="204"/>
        <end position="404"/>
    </location>
</feature>
<dbReference type="EMBL" id="CP000930">
    <property type="protein sequence ID" value="ABZ85006.1"/>
    <property type="molecule type" value="Genomic_DNA"/>
</dbReference>